<dbReference type="EMBL" id="GEMB01002358">
    <property type="protein sequence ID" value="JAS00825.1"/>
    <property type="molecule type" value="Transcribed_RNA"/>
</dbReference>
<reference evidence="1" key="1">
    <citation type="submission" date="2016-04" db="EMBL/GenBank/DDBJ databases">
        <authorList>
            <person name="Calderon-Fernandez G.M.Sr."/>
        </authorList>
    </citation>
    <scope>NUCLEOTIDE SEQUENCE</scope>
    <source>
        <strain evidence="1">Int1</strain>
        <tissue evidence="1">Integument</tissue>
    </source>
</reference>
<dbReference type="AlphaFoldDB" id="A0A170ZCK8"/>
<accession>A0A170ZCK8</accession>
<protein>
    <submittedName>
        <fullName evidence="1">Nitrophorin 4b</fullName>
    </submittedName>
</protein>
<reference evidence="1" key="2">
    <citation type="journal article" date="2017" name="J. Med. Entomol.">
        <title>Transcriptome Analysis of the Triatoma infestans (Hemiptera: Reduviidae) Integument.</title>
        <authorList>
            <person name="Calderon-Fernandez G.M."/>
            <person name="Moriconi D.E."/>
            <person name="Dulbecco A.B."/>
            <person name="Juarez M.P."/>
        </authorList>
    </citation>
    <scope>NUCLEOTIDE SEQUENCE</scope>
    <source>
        <strain evidence="1">Int1</strain>
        <tissue evidence="1">Integument</tissue>
    </source>
</reference>
<evidence type="ECO:0000313" key="1">
    <source>
        <dbReference type="EMBL" id="JAS00825.1"/>
    </source>
</evidence>
<sequence length="126" mass="14604">MENGNAREFHTQLDESEPHLYVEYIINLNELQNGVGKYIAQTRTVDKEGHSELPYYPTRITVIDTDYSNYSVEYKCVKLLKDVSCVYFILSRKPYVLDPNVEPILNKLKLKLQDFTLLNKPGCEVA</sequence>
<dbReference type="SUPFAM" id="SSF50814">
    <property type="entry name" value="Lipocalins"/>
    <property type="match status" value="1"/>
</dbReference>
<dbReference type="InterPro" id="IPR012674">
    <property type="entry name" value="Calycin"/>
</dbReference>
<name>A0A170ZCK8_TRIIF</name>
<organism evidence="1">
    <name type="scientific">Triatoma infestans</name>
    <name type="common">Assassin bug</name>
    <dbReference type="NCBI Taxonomy" id="30076"/>
    <lineage>
        <taxon>Eukaryota</taxon>
        <taxon>Metazoa</taxon>
        <taxon>Ecdysozoa</taxon>
        <taxon>Arthropoda</taxon>
        <taxon>Hexapoda</taxon>
        <taxon>Insecta</taxon>
        <taxon>Pterygota</taxon>
        <taxon>Neoptera</taxon>
        <taxon>Paraneoptera</taxon>
        <taxon>Hemiptera</taxon>
        <taxon>Heteroptera</taxon>
        <taxon>Panheteroptera</taxon>
        <taxon>Cimicomorpha</taxon>
        <taxon>Reduviidae</taxon>
        <taxon>Triatominae</taxon>
        <taxon>Triatoma</taxon>
    </lineage>
</organism>
<proteinExistence type="predicted"/>
<dbReference type="Gene3D" id="2.40.128.20">
    <property type="match status" value="1"/>
</dbReference>